<gene>
    <name evidence="2" type="ORF">APX70_200496</name>
</gene>
<evidence type="ECO:0000313" key="3">
    <source>
        <dbReference type="Proteomes" id="UP000282378"/>
    </source>
</evidence>
<dbReference type="EMBL" id="RBNL01002411">
    <property type="protein sequence ID" value="RML73074.1"/>
    <property type="molecule type" value="Genomic_DNA"/>
</dbReference>
<reference evidence="2 3" key="1">
    <citation type="submission" date="2018-08" db="EMBL/GenBank/DDBJ databases">
        <title>Recombination of ecologically and evolutionarily significant loci maintains genetic cohesion in the Pseudomonas syringae species complex.</title>
        <authorList>
            <person name="Dillon M."/>
            <person name="Thakur S."/>
            <person name="Almeida R.N.D."/>
            <person name="Weir B.S."/>
            <person name="Guttman D.S."/>
        </authorList>
    </citation>
    <scope>NUCLEOTIDE SEQUENCE [LARGE SCALE GENOMIC DNA]</scope>
    <source>
        <strain evidence="2 3">88_10</strain>
    </source>
</reference>
<dbReference type="Proteomes" id="UP000282378">
    <property type="component" value="Unassembled WGS sequence"/>
</dbReference>
<keyword evidence="1" id="KW-0472">Membrane</keyword>
<evidence type="ECO:0000256" key="1">
    <source>
        <dbReference type="SAM" id="Phobius"/>
    </source>
</evidence>
<keyword evidence="1" id="KW-0812">Transmembrane</keyword>
<accession>A0A3M2YAN6</accession>
<name>A0A3M2YAN6_PSEYM</name>
<protein>
    <submittedName>
        <fullName evidence="2">Uncharacterized protein</fullName>
    </submittedName>
</protein>
<keyword evidence="1" id="KW-1133">Transmembrane helix</keyword>
<evidence type="ECO:0000313" key="2">
    <source>
        <dbReference type="EMBL" id="RML73074.1"/>
    </source>
</evidence>
<proteinExistence type="predicted"/>
<comment type="caution">
    <text evidence="2">The sequence shown here is derived from an EMBL/GenBank/DDBJ whole genome shotgun (WGS) entry which is preliminary data.</text>
</comment>
<feature type="transmembrane region" description="Helical" evidence="1">
    <location>
        <begin position="7"/>
        <end position="33"/>
    </location>
</feature>
<dbReference type="AlphaFoldDB" id="A0A3M2YAN6"/>
<organism evidence="2 3">
    <name type="scientific">Pseudomonas syringae pv. maculicola</name>
    <dbReference type="NCBI Taxonomy" id="59511"/>
    <lineage>
        <taxon>Bacteria</taxon>
        <taxon>Pseudomonadati</taxon>
        <taxon>Pseudomonadota</taxon>
        <taxon>Gammaproteobacteria</taxon>
        <taxon>Pseudomonadales</taxon>
        <taxon>Pseudomonadaceae</taxon>
        <taxon>Pseudomonas</taxon>
    </lineage>
</organism>
<sequence length="35" mass="3591">MIFGARISILFALVLTFVSALIGISAGALQGYYGG</sequence>